<dbReference type="NCBIfam" id="NF038145">
    <property type="entry name" value="Hvo_1808_fam"/>
    <property type="match status" value="1"/>
</dbReference>
<organism evidence="2 3">
    <name type="scientific">Halovenus salina</name>
    <dbReference type="NCBI Taxonomy" id="1510225"/>
    <lineage>
        <taxon>Archaea</taxon>
        <taxon>Methanobacteriati</taxon>
        <taxon>Methanobacteriota</taxon>
        <taxon>Stenosarchaea group</taxon>
        <taxon>Halobacteria</taxon>
        <taxon>Halobacteriales</taxon>
        <taxon>Haloarculaceae</taxon>
        <taxon>Halovenus</taxon>
    </lineage>
</organism>
<name>A0ABD5VZZ8_9EURY</name>
<proteinExistence type="predicted"/>
<protein>
    <submittedName>
        <fullName evidence="2">Hvo_1808 family surface protein</fullName>
    </submittedName>
</protein>
<evidence type="ECO:0000256" key="1">
    <source>
        <dbReference type="SAM" id="MobiDB-lite"/>
    </source>
</evidence>
<dbReference type="InterPro" id="IPR047792">
    <property type="entry name" value="Hvo_1808-like"/>
</dbReference>
<gene>
    <name evidence="2" type="ORF">ACFQQG_06000</name>
</gene>
<keyword evidence="3" id="KW-1185">Reference proteome</keyword>
<dbReference type="Proteomes" id="UP001596445">
    <property type="component" value="Unassembled WGS sequence"/>
</dbReference>
<evidence type="ECO:0000313" key="3">
    <source>
        <dbReference type="Proteomes" id="UP001596445"/>
    </source>
</evidence>
<reference evidence="2 3" key="1">
    <citation type="journal article" date="2019" name="Int. J. Syst. Evol. Microbiol.">
        <title>The Global Catalogue of Microorganisms (GCM) 10K type strain sequencing project: providing services to taxonomists for standard genome sequencing and annotation.</title>
        <authorList>
            <consortium name="The Broad Institute Genomics Platform"/>
            <consortium name="The Broad Institute Genome Sequencing Center for Infectious Disease"/>
            <person name="Wu L."/>
            <person name="Ma J."/>
        </authorList>
    </citation>
    <scope>NUCLEOTIDE SEQUENCE [LARGE SCALE GENOMIC DNA]</scope>
    <source>
        <strain evidence="2 3">JCM 30072</strain>
    </source>
</reference>
<dbReference type="AlphaFoldDB" id="A0ABD5VZZ8"/>
<feature type="compositionally biased region" description="Low complexity" evidence="1">
    <location>
        <begin position="509"/>
        <end position="541"/>
    </location>
</feature>
<accession>A0ABD5VZZ8</accession>
<dbReference type="GeneID" id="76629726"/>
<evidence type="ECO:0000313" key="2">
    <source>
        <dbReference type="EMBL" id="MFC7057799.1"/>
    </source>
</evidence>
<feature type="region of interest" description="Disordered" evidence="1">
    <location>
        <begin position="507"/>
        <end position="561"/>
    </location>
</feature>
<dbReference type="EMBL" id="JBHSZI010000001">
    <property type="protein sequence ID" value="MFC7057799.1"/>
    <property type="molecule type" value="Genomic_DNA"/>
</dbReference>
<dbReference type="RefSeq" id="WP_267163590.1">
    <property type="nucleotide sequence ID" value="NZ_CP112972.1"/>
</dbReference>
<comment type="caution">
    <text evidence="2">The sequence shown here is derived from an EMBL/GenBank/DDBJ whole genome shotgun (WGS) entry which is preliminary data.</text>
</comment>
<sequence>MRRRTTGFALAVALMALAAVAVPGAASLDGSTAPAAQSGGFTDIAAADNHIEECAAEPPADFADPDGGNDVIGWVDGFWYNEPIDIDTSDGLNDTELADLSARATARVEAIRCLAAVDGTPPVQIQTREEFQDNQTGTYANVSQKNRLVDNARFETTLMISSEEDSIDVREQNRGTTVGGFYSFAENRIVIVTDDPENFLISEQTLAQEVGHAIQDQQFNLTRLVGETTDQDLGYEGLVEGDMNLVDQRYQQACDQGLWNEPCVSESNDGGGGGGGGPANWGLYLQSFQPYSEGPPFIQSIYEEEGWDAIDAMYDNPPESALYSMFPETHGEVELADVEVSDRSNDQWQRITYEDEVDYDSLGPSNIAGMFMATTYDAQQPIIDPQSFLNTTASGEVSSTQPLIYAHPETEGWRGDRLYTYRNGNETGTVWSVEWASAEDAQPFVESYNELASIRGGEAVEEYENTYRFGENSAWDMALTIVPDGSTVTVVTAPTVEDLTAVHDIQLVESQESTPTATETPTPTATETPTPTETSTATETPMSEDTSTATETPEDSDDDGAGFGVLAGVLAVTLTALLARRR</sequence>